<evidence type="ECO:0000256" key="1">
    <source>
        <dbReference type="ARBA" id="ARBA00000971"/>
    </source>
</evidence>
<proteinExistence type="inferred from homology"/>
<dbReference type="GO" id="GO:0003723">
    <property type="term" value="F:RNA binding"/>
    <property type="evidence" value="ECO:0007669"/>
    <property type="project" value="UniProtKB-UniRule"/>
</dbReference>
<comment type="function">
    <text evidence="2 9">PPIases accelerate the folding of proteins. It catalyzes the cis-trans isomerization of proline imidic peptide bonds in oligopeptides.</text>
</comment>
<evidence type="ECO:0000256" key="10">
    <source>
        <dbReference type="SAM" id="MobiDB-lite"/>
    </source>
</evidence>
<evidence type="ECO:0000313" key="14">
    <source>
        <dbReference type="Proteomes" id="UP000668214"/>
    </source>
</evidence>
<feature type="compositionally biased region" description="Basic and acidic residues" evidence="10">
    <location>
        <begin position="402"/>
        <end position="471"/>
    </location>
</feature>
<dbReference type="Gene3D" id="2.40.100.10">
    <property type="entry name" value="Cyclophilin-like"/>
    <property type="match status" value="1"/>
</dbReference>
<comment type="subcellular location">
    <subcellularLocation>
        <location evidence="3 9">Nucleus</location>
    </subcellularLocation>
</comment>
<dbReference type="Gene3D" id="3.30.70.330">
    <property type="match status" value="1"/>
</dbReference>
<dbReference type="InterPro" id="IPR035538">
    <property type="entry name" value="Cyclophilin_PPIL4"/>
</dbReference>
<accession>A0A836FDW2</accession>
<keyword evidence="4 8" id="KW-0694">RNA-binding</keyword>
<keyword evidence="5 9" id="KW-0697">Rotamase</keyword>
<feature type="region of interest" description="Disordered" evidence="10">
    <location>
        <begin position="309"/>
        <end position="482"/>
    </location>
</feature>
<keyword evidence="7 9" id="KW-0539">Nucleus</keyword>
<dbReference type="PROSITE" id="PS50072">
    <property type="entry name" value="CSA_PPIASE_2"/>
    <property type="match status" value="1"/>
</dbReference>
<evidence type="ECO:0000256" key="9">
    <source>
        <dbReference type="RuleBase" id="RU365081"/>
    </source>
</evidence>
<feature type="compositionally biased region" description="Basic residues" evidence="10">
    <location>
        <begin position="472"/>
        <end position="482"/>
    </location>
</feature>
<dbReference type="SUPFAM" id="SSF54928">
    <property type="entry name" value="RNA-binding domain, RBD"/>
    <property type="match status" value="1"/>
</dbReference>
<dbReference type="InterPro" id="IPR029000">
    <property type="entry name" value="Cyclophilin-like_dom_sf"/>
</dbReference>
<evidence type="ECO:0000256" key="2">
    <source>
        <dbReference type="ARBA" id="ARBA00002388"/>
    </source>
</evidence>
<reference evidence="13" key="1">
    <citation type="submission" date="2020-02" db="EMBL/GenBank/DDBJ databases">
        <title>Relaxed selection underlies rapid genomic changes in the transitions from sociality to social parasitism in ants.</title>
        <authorList>
            <person name="Bi X."/>
        </authorList>
    </citation>
    <scope>NUCLEOTIDE SEQUENCE</scope>
    <source>
        <strain evidence="13">BGI-DK2014c</strain>
        <tissue evidence="13">Whole body</tissue>
    </source>
</reference>
<dbReference type="SUPFAM" id="SSF50891">
    <property type="entry name" value="Cyclophilin-like"/>
    <property type="match status" value="1"/>
</dbReference>
<dbReference type="EC" id="5.2.1.8" evidence="9"/>
<evidence type="ECO:0000313" key="13">
    <source>
        <dbReference type="EMBL" id="KAG5325330.1"/>
    </source>
</evidence>
<feature type="domain" description="RRM" evidence="12">
    <location>
        <begin position="216"/>
        <end position="294"/>
    </location>
</feature>
<dbReference type="InterPro" id="IPR035979">
    <property type="entry name" value="RBD_domain_sf"/>
</dbReference>
<evidence type="ECO:0000256" key="8">
    <source>
        <dbReference type="PROSITE-ProRule" id="PRU00176"/>
    </source>
</evidence>
<feature type="non-terminal residue" evidence="13">
    <location>
        <position position="1"/>
    </location>
</feature>
<dbReference type="Pfam" id="PF00076">
    <property type="entry name" value="RRM_1"/>
    <property type="match status" value="1"/>
</dbReference>
<dbReference type="PROSITE" id="PS50102">
    <property type="entry name" value="RRM"/>
    <property type="match status" value="1"/>
</dbReference>
<name>A0A836FDW2_9HYME</name>
<organism evidence="13 14">
    <name type="scientific">Pseudoatta argentina</name>
    <dbReference type="NCBI Taxonomy" id="621737"/>
    <lineage>
        <taxon>Eukaryota</taxon>
        <taxon>Metazoa</taxon>
        <taxon>Ecdysozoa</taxon>
        <taxon>Arthropoda</taxon>
        <taxon>Hexapoda</taxon>
        <taxon>Insecta</taxon>
        <taxon>Pterygota</taxon>
        <taxon>Neoptera</taxon>
        <taxon>Endopterygota</taxon>
        <taxon>Hymenoptera</taxon>
        <taxon>Apocrita</taxon>
        <taxon>Aculeata</taxon>
        <taxon>Formicoidea</taxon>
        <taxon>Formicidae</taxon>
        <taxon>Myrmicinae</taxon>
        <taxon>Pseudoatta</taxon>
    </lineage>
</organism>
<evidence type="ECO:0000256" key="3">
    <source>
        <dbReference type="ARBA" id="ARBA00004123"/>
    </source>
</evidence>
<gene>
    <name evidence="13" type="primary">Ppil4</name>
    <name evidence="13" type="ORF">G6Z78_0002653</name>
</gene>
<comment type="catalytic activity">
    <reaction evidence="1 9">
        <text>[protein]-peptidylproline (omega=180) = [protein]-peptidylproline (omega=0)</text>
        <dbReference type="Rhea" id="RHEA:16237"/>
        <dbReference type="Rhea" id="RHEA-COMP:10747"/>
        <dbReference type="Rhea" id="RHEA-COMP:10748"/>
        <dbReference type="ChEBI" id="CHEBI:83833"/>
        <dbReference type="ChEBI" id="CHEBI:83834"/>
        <dbReference type="EC" id="5.2.1.8"/>
    </reaction>
</comment>
<evidence type="ECO:0000256" key="5">
    <source>
        <dbReference type="ARBA" id="ARBA00023110"/>
    </source>
</evidence>
<dbReference type="Proteomes" id="UP000668214">
    <property type="component" value="Unassembled WGS sequence"/>
</dbReference>
<dbReference type="GO" id="GO:0003755">
    <property type="term" value="F:peptidyl-prolyl cis-trans isomerase activity"/>
    <property type="evidence" value="ECO:0007669"/>
    <property type="project" value="UniProtKB-UniRule"/>
</dbReference>
<dbReference type="EMBL" id="JAANIA010000276">
    <property type="protein sequence ID" value="KAG5325330.1"/>
    <property type="molecule type" value="Genomic_DNA"/>
</dbReference>
<dbReference type="AlphaFoldDB" id="A0A836FDW2"/>
<dbReference type="GO" id="GO:0005634">
    <property type="term" value="C:nucleus"/>
    <property type="evidence" value="ECO:0007669"/>
    <property type="project" value="UniProtKB-SubCell"/>
</dbReference>
<dbReference type="PANTHER" id="PTHR45843">
    <property type="entry name" value="PEPTIDYL-PROLYL CIS-TRANS ISOMERASE-LIKE 4"/>
    <property type="match status" value="1"/>
</dbReference>
<dbReference type="FunFam" id="3.30.70.330:FF:000287">
    <property type="entry name" value="Peptidyl-prolyl cis-trans isomerase"/>
    <property type="match status" value="1"/>
</dbReference>
<comment type="caution">
    <text evidence="13">The sequence shown here is derived from an EMBL/GenBank/DDBJ whole genome shotgun (WGS) entry which is preliminary data.</text>
</comment>
<protein>
    <recommendedName>
        <fullName evidence="9">Peptidyl-prolyl cis-trans isomerase</fullName>
        <shortName evidence="9">PPIase</shortName>
        <ecNumber evidence="9">5.2.1.8</ecNumber>
    </recommendedName>
</protein>
<dbReference type="InterPro" id="IPR002130">
    <property type="entry name" value="Cyclophilin-type_PPIase_dom"/>
</dbReference>
<feature type="compositionally biased region" description="Basic and acidic residues" evidence="10">
    <location>
        <begin position="365"/>
        <end position="395"/>
    </location>
</feature>
<dbReference type="Pfam" id="PF00160">
    <property type="entry name" value="Pro_isomerase"/>
    <property type="match status" value="1"/>
</dbReference>
<dbReference type="PANTHER" id="PTHR45843:SF1">
    <property type="entry name" value="PEPTIDYL-PROLYL CIS-TRANS ISOMERASE-LIKE 4"/>
    <property type="match status" value="1"/>
</dbReference>
<dbReference type="CDD" id="cd01921">
    <property type="entry name" value="cyclophilin_RRM"/>
    <property type="match status" value="1"/>
</dbReference>
<evidence type="ECO:0000259" key="11">
    <source>
        <dbReference type="PROSITE" id="PS50072"/>
    </source>
</evidence>
<dbReference type="InterPro" id="IPR000504">
    <property type="entry name" value="RRM_dom"/>
</dbReference>
<keyword evidence="14" id="KW-1185">Reference proteome</keyword>
<feature type="compositionally biased region" description="Basic and acidic residues" evidence="10">
    <location>
        <begin position="309"/>
        <end position="357"/>
    </location>
</feature>
<keyword evidence="6 9" id="KW-0413">Isomerase</keyword>
<feature type="domain" description="PPIase cyclophilin-type" evidence="11">
    <location>
        <begin position="1"/>
        <end position="137"/>
    </location>
</feature>
<evidence type="ECO:0000256" key="6">
    <source>
        <dbReference type="ARBA" id="ARBA00023235"/>
    </source>
</evidence>
<dbReference type="SMART" id="SM00360">
    <property type="entry name" value="RRM"/>
    <property type="match status" value="1"/>
</dbReference>
<evidence type="ECO:0000256" key="4">
    <source>
        <dbReference type="ARBA" id="ARBA00022884"/>
    </source>
</evidence>
<dbReference type="PRINTS" id="PR00153">
    <property type="entry name" value="CSAPPISMRASE"/>
</dbReference>
<feature type="non-terminal residue" evidence="13">
    <location>
        <position position="482"/>
    </location>
</feature>
<dbReference type="InterPro" id="IPR035542">
    <property type="entry name" value="CRIP"/>
</dbReference>
<comment type="similarity">
    <text evidence="9">Belongs to the cyclophilin-type PPIase family. PPIL4 subfamily.</text>
</comment>
<sequence>TRNFLKLCKLKYYNWNLFHSVQTNFIAQTGDPTGTGKGGESVYGIVLGEKARYYEGEQMPKIKHSRVGLLSMVNCGNNMLGSQFFITLGSELQSLDSEHCVFGEITEGLEVILKFNETICDGDQRPYQDIRISHTVILEDPFDDPVGFVVPDRSPEPTKEALMSDRIGADEAIDDTGGMTTEEIMEMQKNKEAKARATILEIVGDIPDADIAPPENVLFVCKLNPVTNDDDLEIIFSRFGKIVGCEVIRDHQTGDSLQYAFIEFADRKSCEDAYFKMDNVLIDDRRIHVDFSQSVAKMRWRGKGKGIRYFDEDDKPKKREDNYSSSRKPDASHNRDHDNGKSKEEGKRKESDKDRGSEHRKHERRREDRDTRDRRKEDRSYDDYHERNKYDSERKDRRRREERRDRDRSDQRGGHSEDRSERRSKRDENNDRRRDHSEERLERKGKRDDDRERRHRDNERKRPDDDDDTRHRDRSHKHKRKR</sequence>
<dbReference type="CDD" id="cd12235">
    <property type="entry name" value="RRM_PPIL4"/>
    <property type="match status" value="1"/>
</dbReference>
<evidence type="ECO:0000259" key="12">
    <source>
        <dbReference type="PROSITE" id="PS50102"/>
    </source>
</evidence>
<evidence type="ECO:0000256" key="7">
    <source>
        <dbReference type="ARBA" id="ARBA00023242"/>
    </source>
</evidence>
<dbReference type="InterPro" id="IPR012677">
    <property type="entry name" value="Nucleotide-bd_a/b_plait_sf"/>
</dbReference>